<feature type="domain" description="Glycoside hydrolase family 31 TIM barrel" evidence="3">
    <location>
        <begin position="105"/>
        <end position="183"/>
    </location>
</feature>
<name>A0ABS4BTC9_9FLAO</name>
<evidence type="ECO:0000256" key="2">
    <source>
        <dbReference type="RuleBase" id="RU361185"/>
    </source>
</evidence>
<gene>
    <name evidence="4" type="ORF">J8H85_08380</name>
</gene>
<evidence type="ECO:0000313" key="4">
    <source>
        <dbReference type="EMBL" id="MBP0903845.1"/>
    </source>
</evidence>
<dbReference type="EMBL" id="JAGJCB010000006">
    <property type="protein sequence ID" value="MBP0903845.1"/>
    <property type="molecule type" value="Genomic_DNA"/>
</dbReference>
<dbReference type="Pfam" id="PF01055">
    <property type="entry name" value="Glyco_hydro_31_2nd"/>
    <property type="match status" value="1"/>
</dbReference>
<comment type="caution">
    <text evidence="4">The sequence shown here is derived from an EMBL/GenBank/DDBJ whole genome shotgun (WGS) entry which is preliminary data.</text>
</comment>
<dbReference type="InterPro" id="IPR000322">
    <property type="entry name" value="Glyco_hydro_31_TIM"/>
</dbReference>
<sequence>MSDNDGRMRGEIKVSIDGDDIINYSTIWMPRRYSGKKHLPAGKTYKVVFQNTGAKIPEKLFYNEPDFNKTVFSSTKGKAIDYYLIQGENPDEVISQYQNLTGTAPMFAKSAYGFWQCRERYHDQEELLVNTREMRARKIPFDNIVQDWFYWPKGTKGPEWDRAKYPDPKAMVDKLKRINLKLMGFGIATGKERCFRSEVQS</sequence>
<keyword evidence="5" id="KW-1185">Reference proteome</keyword>
<protein>
    <recommendedName>
        <fullName evidence="3">Glycoside hydrolase family 31 TIM barrel domain-containing protein</fullName>
    </recommendedName>
</protein>
<keyword evidence="2" id="KW-0326">Glycosidase</keyword>
<evidence type="ECO:0000256" key="1">
    <source>
        <dbReference type="ARBA" id="ARBA00007806"/>
    </source>
</evidence>
<dbReference type="Gene3D" id="2.60.40.1760">
    <property type="entry name" value="glycosyl hydrolase (family 31)"/>
    <property type="match status" value="1"/>
</dbReference>
<comment type="similarity">
    <text evidence="1 2">Belongs to the glycosyl hydrolase 31 family.</text>
</comment>
<dbReference type="SUPFAM" id="SSF51445">
    <property type="entry name" value="(Trans)glycosidases"/>
    <property type="match status" value="1"/>
</dbReference>
<dbReference type="PANTHER" id="PTHR43863:SF2">
    <property type="entry name" value="MALTASE-GLUCOAMYLASE"/>
    <property type="match status" value="1"/>
</dbReference>
<accession>A0ABS4BTC9</accession>
<dbReference type="PANTHER" id="PTHR43863">
    <property type="entry name" value="HYDROLASE, PUTATIVE (AFU_ORTHOLOGUE AFUA_1G03140)-RELATED"/>
    <property type="match status" value="1"/>
</dbReference>
<organism evidence="4 5">
    <name type="scientific">Mariniflexile gromovii</name>
    <dbReference type="NCBI Taxonomy" id="362523"/>
    <lineage>
        <taxon>Bacteria</taxon>
        <taxon>Pseudomonadati</taxon>
        <taxon>Bacteroidota</taxon>
        <taxon>Flavobacteriia</taxon>
        <taxon>Flavobacteriales</taxon>
        <taxon>Flavobacteriaceae</taxon>
        <taxon>Mariniflexile</taxon>
    </lineage>
</organism>
<dbReference type="Proteomes" id="UP000670776">
    <property type="component" value="Unassembled WGS sequence"/>
</dbReference>
<dbReference type="InterPro" id="IPR017853">
    <property type="entry name" value="GH"/>
</dbReference>
<dbReference type="InterPro" id="IPR051816">
    <property type="entry name" value="Glycosyl_Hydrolase_31"/>
</dbReference>
<dbReference type="Gene3D" id="3.20.20.80">
    <property type="entry name" value="Glycosidases"/>
    <property type="match status" value="1"/>
</dbReference>
<evidence type="ECO:0000259" key="3">
    <source>
        <dbReference type="Pfam" id="PF01055"/>
    </source>
</evidence>
<evidence type="ECO:0000313" key="5">
    <source>
        <dbReference type="Proteomes" id="UP000670776"/>
    </source>
</evidence>
<reference evidence="4 5" key="1">
    <citation type="submission" date="2021-04" db="EMBL/GenBank/DDBJ databases">
        <title>Mariniflexile gromovii gen. nov., sp. nov., a gliding bacterium isolated from the sea urchin Strongylocentrotus intermedius.</title>
        <authorList>
            <person name="Ko S."/>
            <person name="Le V."/>
            <person name="Ahn C.-Y."/>
            <person name="Oh H.-M."/>
        </authorList>
    </citation>
    <scope>NUCLEOTIDE SEQUENCE [LARGE SCALE GENOMIC DNA]</scope>
    <source>
        <strain evidence="4 5">KCTC 12570</strain>
    </source>
</reference>
<proteinExistence type="inferred from homology"/>
<keyword evidence="2" id="KW-0378">Hydrolase</keyword>
<dbReference type="RefSeq" id="WP_209654511.1">
    <property type="nucleotide sequence ID" value="NZ_JAGJCB010000006.1"/>
</dbReference>